<dbReference type="Proteomes" id="UP000198878">
    <property type="component" value="Unassembled WGS sequence"/>
</dbReference>
<dbReference type="Pfam" id="PF25547">
    <property type="entry name" value="WXG100_2"/>
    <property type="match status" value="1"/>
</dbReference>
<name>A0A1H5RJI1_9PSEU</name>
<accession>A0A1H5RJI1</accession>
<keyword evidence="5" id="KW-1185">Reference proteome</keyword>
<evidence type="ECO:0000313" key="4">
    <source>
        <dbReference type="EMBL" id="SEF38523.1"/>
    </source>
</evidence>
<gene>
    <name evidence="4" type="ORF">SAMN05421837_1263</name>
</gene>
<proteinExistence type="predicted"/>
<feature type="domain" description="Outer membrane channel protein CpnT-like N-terminal" evidence="3">
    <location>
        <begin position="38"/>
        <end position="158"/>
    </location>
</feature>
<dbReference type="RefSeq" id="WP_143051173.1">
    <property type="nucleotide sequence ID" value="NZ_FNUJ01000026.1"/>
</dbReference>
<feature type="transmembrane region" description="Helical" evidence="2">
    <location>
        <begin position="130"/>
        <end position="157"/>
    </location>
</feature>
<feature type="region of interest" description="Disordered" evidence="1">
    <location>
        <begin position="1"/>
        <end position="26"/>
    </location>
</feature>
<feature type="non-terminal residue" evidence="4">
    <location>
        <position position="930"/>
    </location>
</feature>
<feature type="compositionally biased region" description="Low complexity" evidence="1">
    <location>
        <begin position="559"/>
        <end position="571"/>
    </location>
</feature>
<feature type="compositionally biased region" description="Gly residues" evidence="1">
    <location>
        <begin position="1"/>
        <end position="15"/>
    </location>
</feature>
<feature type="compositionally biased region" description="Low complexity" evidence="1">
    <location>
        <begin position="694"/>
        <end position="716"/>
    </location>
</feature>
<feature type="compositionally biased region" description="Low complexity" evidence="1">
    <location>
        <begin position="16"/>
        <end position="25"/>
    </location>
</feature>
<keyword evidence="2" id="KW-1133">Transmembrane helix</keyword>
<evidence type="ECO:0000256" key="1">
    <source>
        <dbReference type="SAM" id="MobiDB-lite"/>
    </source>
</evidence>
<feature type="region of interest" description="Disordered" evidence="1">
    <location>
        <begin position="434"/>
        <end position="912"/>
    </location>
</feature>
<dbReference type="AlphaFoldDB" id="A0A1H5RJI1"/>
<feature type="compositionally biased region" description="Low complexity" evidence="1">
    <location>
        <begin position="496"/>
        <end position="515"/>
    </location>
</feature>
<feature type="compositionally biased region" description="Low complexity" evidence="1">
    <location>
        <begin position="467"/>
        <end position="482"/>
    </location>
</feature>
<dbReference type="EMBL" id="FNUJ01000026">
    <property type="protein sequence ID" value="SEF38523.1"/>
    <property type="molecule type" value="Genomic_DNA"/>
</dbReference>
<feature type="compositionally biased region" description="Polar residues" evidence="1">
    <location>
        <begin position="444"/>
        <end position="466"/>
    </location>
</feature>
<evidence type="ECO:0000256" key="2">
    <source>
        <dbReference type="SAM" id="Phobius"/>
    </source>
</evidence>
<protein>
    <recommendedName>
        <fullName evidence="3">Outer membrane channel protein CpnT-like N-terminal domain-containing protein</fullName>
    </recommendedName>
</protein>
<feature type="compositionally biased region" description="Polar residues" evidence="1">
    <location>
        <begin position="572"/>
        <end position="603"/>
    </location>
</feature>
<evidence type="ECO:0000259" key="3">
    <source>
        <dbReference type="Pfam" id="PF25547"/>
    </source>
</evidence>
<dbReference type="InterPro" id="IPR057746">
    <property type="entry name" value="CpnT-like_N"/>
</dbReference>
<feature type="compositionally biased region" description="Basic and acidic residues" evidence="1">
    <location>
        <begin position="884"/>
        <end position="909"/>
    </location>
</feature>
<keyword evidence="2" id="KW-0472">Membrane</keyword>
<evidence type="ECO:0000313" key="5">
    <source>
        <dbReference type="Proteomes" id="UP000198878"/>
    </source>
</evidence>
<feature type="compositionally biased region" description="Pro residues" evidence="1">
    <location>
        <begin position="761"/>
        <end position="771"/>
    </location>
</feature>
<sequence length="930" mass="92723">MVTKETGGGTHGGGESSSAHGKGASLSHHVSEQLQTFCKVVVGMAFPEGDHNALYAMADAWEEFRRALEAINAGMEKLVPQFERSMQGATAERNLEYLKSVRDGLKAEQEKAQDYAKMCRTAAADIVKTIIMFAVMLAMVLATIIALAISVFGSFAIPGTVAAARVALTQMWNALVRSISQLTVRQVGMAVGKVAWTMGKYAAANAGLMTGLDVTIQGFQKVDHKRDDIDLDSLKNSAIGGGIGGAAFGAFRGAAKVGLGMIGDDVGKRVPGWVRGIGQIGYAMTQVGGVMASNPLVNVATGGHGEFWAGALGGAAHYNTVKPGSMSAKVDDAMWKSVRGDFSWVPRVGEARGPELDAGLAGGSLGASREISEVESSSVPQVFSDARAAISSALDAPLFPRANARAMRGEGAGGSAEAGDGAAEVTAGDGTKLGRLFAGEDSRPSTVSDGQSGANRDASMSGNARNSEAASVAGSAESSGTAMSGESNSANDQRFGAAGSSGSSSPDAADSSVSGTGQAADTGSAATHPASAASAGDAVSGRPQLSVDTSSAERFLAGTSADSVSSATTSDNGSGRNSWSASVPDSAGSPASSVGSLPGSGTQHLAAAHRSGAGSSPVGEGPRVDHGSSPDVAPKATSSAPLLREMPVTAGGARAGSVPTSGGEPAVGRAQPKIEATGPDSTSRTAPESEVRQPEASAKAGAGAAVARPAASSEPVRSLPGGEAGTRILPSSADTGAAVGSGRATSPVKPGQVSDRLLLTPDPPGPRPVDPSRPARPATQLDSEAGSAARASDSAQVKASAVSVTPASVPRSATGEGPRAGGIDPGNSGGGVVDRGGSMPGPRPSATLLPLDGGLGQKPTVGVRPERLEVSPPGRPTDPGGSDRGTDRTQPEQSSRSDRSAPDRSRAGDEAAAAAVAAAYLTSVHETEVT</sequence>
<dbReference type="STRING" id="218821.SAMN05421837_1263"/>
<keyword evidence="2" id="KW-0812">Transmembrane</keyword>
<feature type="compositionally biased region" description="Low complexity" evidence="1">
    <location>
        <begin position="523"/>
        <end position="541"/>
    </location>
</feature>
<feature type="compositionally biased region" description="Polar residues" evidence="1">
    <location>
        <begin position="793"/>
        <end position="806"/>
    </location>
</feature>
<feature type="compositionally biased region" description="Gly residues" evidence="1">
    <location>
        <begin position="818"/>
        <end position="834"/>
    </location>
</feature>
<organism evidence="4 5">
    <name type="scientific">Amycolatopsis pretoriensis</name>
    <dbReference type="NCBI Taxonomy" id="218821"/>
    <lineage>
        <taxon>Bacteria</taxon>
        <taxon>Bacillati</taxon>
        <taxon>Actinomycetota</taxon>
        <taxon>Actinomycetes</taxon>
        <taxon>Pseudonocardiales</taxon>
        <taxon>Pseudonocardiaceae</taxon>
        <taxon>Amycolatopsis</taxon>
    </lineage>
</organism>
<reference evidence="5" key="1">
    <citation type="submission" date="2016-10" db="EMBL/GenBank/DDBJ databases">
        <authorList>
            <person name="Varghese N."/>
            <person name="Submissions S."/>
        </authorList>
    </citation>
    <scope>NUCLEOTIDE SEQUENCE [LARGE SCALE GENOMIC DNA]</scope>
    <source>
        <strain evidence="5">DSM 44654</strain>
    </source>
</reference>